<comment type="caution">
    <text evidence="2">The sequence shown here is derived from an EMBL/GenBank/DDBJ whole genome shotgun (WGS) entry which is preliminary data.</text>
</comment>
<dbReference type="AlphaFoldDB" id="A0A6B2R4R4"/>
<feature type="chain" id="PRO_5025357529" evidence="1">
    <location>
        <begin position="25"/>
        <end position="154"/>
    </location>
</feature>
<reference evidence="2" key="1">
    <citation type="submission" date="2020-02" db="EMBL/GenBank/DDBJ databases">
        <authorList>
            <person name="Chen W.-M."/>
        </authorList>
    </citation>
    <scope>NUCLEOTIDE SEQUENCE</scope>
    <source>
        <strain evidence="2">NBD-18</strain>
    </source>
</reference>
<evidence type="ECO:0000256" key="1">
    <source>
        <dbReference type="SAM" id="SignalP"/>
    </source>
</evidence>
<sequence>MKKNMNLIRRGMLLSALVAVFPHAWGKPSQVMEVWKGPSCGCCQEWIDIVQKAGFKVIVHYTGNTDVRRKSGIPVELGSCHTALIAGYAIEGHVPVREIQRLLSEKPDAIGLAVPGMPIGSPGMDGVAYGNQSQSYAVLLIKKDGGTNVYQKYI</sequence>
<evidence type="ECO:0000313" key="2">
    <source>
        <dbReference type="EMBL" id="NDY84037.1"/>
    </source>
</evidence>
<name>A0A6B2R4R4_9BURK</name>
<keyword evidence="1" id="KW-0732">Signal</keyword>
<dbReference type="InterPro" id="IPR007332">
    <property type="entry name" value="DUF411"/>
</dbReference>
<protein>
    <submittedName>
        <fullName evidence="2">DUF411 domain-containing protein</fullName>
    </submittedName>
</protein>
<organism evidence="2">
    <name type="scientific">Sheuella amnicola</name>
    <dbReference type="NCBI Taxonomy" id="2707330"/>
    <lineage>
        <taxon>Bacteria</taxon>
        <taxon>Pseudomonadati</taxon>
        <taxon>Pseudomonadota</taxon>
        <taxon>Betaproteobacteria</taxon>
        <taxon>Burkholderiales</taxon>
        <taxon>Alcaligenaceae</taxon>
        <taxon>Sheuella</taxon>
    </lineage>
</organism>
<dbReference type="Pfam" id="PF04214">
    <property type="entry name" value="DUF411"/>
    <property type="match status" value="1"/>
</dbReference>
<accession>A0A6B2R4R4</accession>
<gene>
    <name evidence="2" type="ORF">G3I67_12430</name>
</gene>
<proteinExistence type="predicted"/>
<feature type="signal peptide" evidence="1">
    <location>
        <begin position="1"/>
        <end position="24"/>
    </location>
</feature>
<dbReference type="EMBL" id="JAAGRN010000009">
    <property type="protein sequence ID" value="NDY84037.1"/>
    <property type="molecule type" value="Genomic_DNA"/>
</dbReference>